<evidence type="ECO:0000313" key="3">
    <source>
        <dbReference type="EMBL" id="OQV22722.1"/>
    </source>
</evidence>
<reference evidence="4" key="1">
    <citation type="submission" date="2017-01" db="EMBL/GenBank/DDBJ databases">
        <title>Comparative genomics of anhydrobiosis in the tardigrade Hypsibius dujardini.</title>
        <authorList>
            <person name="Yoshida Y."/>
            <person name="Koutsovoulos G."/>
            <person name="Laetsch D."/>
            <person name="Stevens L."/>
            <person name="Kumar S."/>
            <person name="Horikawa D."/>
            <person name="Ishino K."/>
            <person name="Komine S."/>
            <person name="Tomita M."/>
            <person name="Blaxter M."/>
            <person name="Arakawa K."/>
        </authorList>
    </citation>
    <scope>NUCLEOTIDE SEQUENCE [LARGE SCALE GENOMIC DNA]</scope>
    <source>
        <strain evidence="4">Z151</strain>
    </source>
</reference>
<keyword evidence="4" id="KW-1185">Reference proteome</keyword>
<feature type="chain" id="PRO_5012190325" evidence="2">
    <location>
        <begin position="23"/>
        <end position="194"/>
    </location>
</feature>
<sequence length="194" mass="21893">MMSLRWTWLYTISLYCMTVTHGFGSIFRPVGPFIQSPKWPPGTFARRYAPLHSSVVRGSIASRMLRSKNEVETRILIQSLKKSLDALRGNVEPAFKEPSTTQSPLILSTVTPTAQLDEPDWKDEVRSFNSARESKRGTWFTLAEARRRAQCLYDQLKPSTPATWITTSGGGFDDEPELDTVRPRKSLMASPRVG</sequence>
<comment type="caution">
    <text evidence="3">The sequence shown here is derived from an EMBL/GenBank/DDBJ whole genome shotgun (WGS) entry which is preliminary data.</text>
</comment>
<gene>
    <name evidence="3" type="ORF">BV898_03162</name>
</gene>
<keyword evidence="2" id="KW-0732">Signal</keyword>
<evidence type="ECO:0000256" key="2">
    <source>
        <dbReference type="SAM" id="SignalP"/>
    </source>
</evidence>
<dbReference type="AlphaFoldDB" id="A0A1W0X5X4"/>
<feature type="region of interest" description="Disordered" evidence="1">
    <location>
        <begin position="164"/>
        <end position="194"/>
    </location>
</feature>
<evidence type="ECO:0000313" key="4">
    <source>
        <dbReference type="Proteomes" id="UP000192578"/>
    </source>
</evidence>
<accession>A0A1W0X5X4</accession>
<feature type="signal peptide" evidence="2">
    <location>
        <begin position="1"/>
        <end position="22"/>
    </location>
</feature>
<name>A0A1W0X5X4_HYPEX</name>
<protein>
    <submittedName>
        <fullName evidence="3">Uncharacterized protein</fullName>
    </submittedName>
</protein>
<dbReference type="Proteomes" id="UP000192578">
    <property type="component" value="Unassembled WGS sequence"/>
</dbReference>
<dbReference type="EMBL" id="MTYJ01000015">
    <property type="protein sequence ID" value="OQV22722.1"/>
    <property type="molecule type" value="Genomic_DNA"/>
</dbReference>
<evidence type="ECO:0000256" key="1">
    <source>
        <dbReference type="SAM" id="MobiDB-lite"/>
    </source>
</evidence>
<proteinExistence type="predicted"/>
<organism evidence="3 4">
    <name type="scientific">Hypsibius exemplaris</name>
    <name type="common">Freshwater tardigrade</name>
    <dbReference type="NCBI Taxonomy" id="2072580"/>
    <lineage>
        <taxon>Eukaryota</taxon>
        <taxon>Metazoa</taxon>
        <taxon>Ecdysozoa</taxon>
        <taxon>Tardigrada</taxon>
        <taxon>Eutardigrada</taxon>
        <taxon>Parachela</taxon>
        <taxon>Hypsibioidea</taxon>
        <taxon>Hypsibiidae</taxon>
        <taxon>Hypsibius</taxon>
    </lineage>
</organism>